<evidence type="ECO:0000313" key="3">
    <source>
        <dbReference type="Proteomes" id="UP000015241"/>
    </source>
</evidence>
<name>S8DW52_FOMSC</name>
<dbReference type="eggNOG" id="KOG3783">
    <property type="taxonomic scope" value="Eukaryota"/>
</dbReference>
<dbReference type="InterPro" id="IPR019412">
    <property type="entry name" value="IML2/TPR_39"/>
</dbReference>
<dbReference type="InterPro" id="IPR011990">
    <property type="entry name" value="TPR-like_helical_dom_sf"/>
</dbReference>
<dbReference type="Gene3D" id="1.25.40.10">
    <property type="entry name" value="Tetratricopeptide repeat domain"/>
    <property type="match status" value="1"/>
</dbReference>
<dbReference type="SUPFAM" id="SSF48452">
    <property type="entry name" value="TPR-like"/>
    <property type="match status" value="1"/>
</dbReference>
<dbReference type="GO" id="GO:0005634">
    <property type="term" value="C:nucleus"/>
    <property type="evidence" value="ECO:0007669"/>
    <property type="project" value="TreeGrafter"/>
</dbReference>
<feature type="compositionally biased region" description="Pro residues" evidence="1">
    <location>
        <begin position="532"/>
        <end position="545"/>
    </location>
</feature>
<proteinExistence type="predicted"/>
<dbReference type="HOGENOM" id="CLU_023297_0_0_1"/>
<keyword evidence="3" id="KW-1185">Reference proteome</keyword>
<gene>
    <name evidence="2" type="ORF">FOMPIDRAFT_1032250</name>
</gene>
<dbReference type="Pfam" id="PF10300">
    <property type="entry name" value="Iml2-TPR_39"/>
    <property type="match status" value="1"/>
</dbReference>
<evidence type="ECO:0000256" key="1">
    <source>
        <dbReference type="SAM" id="MobiDB-lite"/>
    </source>
</evidence>
<dbReference type="InParanoid" id="S8DW52"/>
<dbReference type="EMBL" id="KE504183">
    <property type="protein sequence ID" value="EPS96847.1"/>
    <property type="molecule type" value="Genomic_DNA"/>
</dbReference>
<dbReference type="GO" id="GO:0005741">
    <property type="term" value="C:mitochondrial outer membrane"/>
    <property type="evidence" value="ECO:0007669"/>
    <property type="project" value="TreeGrafter"/>
</dbReference>
<dbReference type="OrthoDB" id="2154985at2759"/>
<dbReference type="GO" id="GO:0005829">
    <property type="term" value="C:cytosol"/>
    <property type="evidence" value="ECO:0007669"/>
    <property type="project" value="TreeGrafter"/>
</dbReference>
<dbReference type="PANTHER" id="PTHR31859">
    <property type="entry name" value="TETRATRICOPEPTIDE REPEAT PROTEIN 39 FAMILY MEMBER"/>
    <property type="match status" value="1"/>
</dbReference>
<dbReference type="AlphaFoldDB" id="S8DW52"/>
<evidence type="ECO:0008006" key="4">
    <source>
        <dbReference type="Google" id="ProtNLM"/>
    </source>
</evidence>
<dbReference type="PANTHER" id="PTHR31859:SF1">
    <property type="entry name" value="TETRATRICOPEPTIDE REPEAT PROTEIN 39C"/>
    <property type="match status" value="1"/>
</dbReference>
<reference evidence="2 3" key="1">
    <citation type="journal article" date="2012" name="Science">
        <title>The Paleozoic origin of enzymatic lignin decomposition reconstructed from 31 fungal genomes.</title>
        <authorList>
            <person name="Floudas D."/>
            <person name="Binder M."/>
            <person name="Riley R."/>
            <person name="Barry K."/>
            <person name="Blanchette R.A."/>
            <person name="Henrissat B."/>
            <person name="Martinez A.T."/>
            <person name="Otillar R."/>
            <person name="Spatafora J.W."/>
            <person name="Yadav J.S."/>
            <person name="Aerts A."/>
            <person name="Benoit I."/>
            <person name="Boyd A."/>
            <person name="Carlson A."/>
            <person name="Copeland A."/>
            <person name="Coutinho P.M."/>
            <person name="de Vries R.P."/>
            <person name="Ferreira P."/>
            <person name="Findley K."/>
            <person name="Foster B."/>
            <person name="Gaskell J."/>
            <person name="Glotzer D."/>
            <person name="Gorecki P."/>
            <person name="Heitman J."/>
            <person name="Hesse C."/>
            <person name="Hori C."/>
            <person name="Igarashi K."/>
            <person name="Jurgens J.A."/>
            <person name="Kallen N."/>
            <person name="Kersten P."/>
            <person name="Kohler A."/>
            <person name="Kuees U."/>
            <person name="Kumar T.K.A."/>
            <person name="Kuo A."/>
            <person name="LaButti K."/>
            <person name="Larrondo L.F."/>
            <person name="Lindquist E."/>
            <person name="Ling A."/>
            <person name="Lombard V."/>
            <person name="Lucas S."/>
            <person name="Lundell T."/>
            <person name="Martin R."/>
            <person name="McLaughlin D.J."/>
            <person name="Morgenstern I."/>
            <person name="Morin E."/>
            <person name="Murat C."/>
            <person name="Nagy L.G."/>
            <person name="Nolan M."/>
            <person name="Ohm R.A."/>
            <person name="Patyshakuliyeva A."/>
            <person name="Rokas A."/>
            <person name="Ruiz-Duenas F.J."/>
            <person name="Sabat G."/>
            <person name="Salamov A."/>
            <person name="Samejima M."/>
            <person name="Schmutz J."/>
            <person name="Slot J.C."/>
            <person name="St John F."/>
            <person name="Stenlid J."/>
            <person name="Sun H."/>
            <person name="Sun S."/>
            <person name="Syed K."/>
            <person name="Tsang A."/>
            <person name="Wiebenga A."/>
            <person name="Young D."/>
            <person name="Pisabarro A."/>
            <person name="Eastwood D.C."/>
            <person name="Martin F."/>
            <person name="Cullen D."/>
            <person name="Grigoriev I.V."/>
            <person name="Hibbett D.S."/>
        </authorList>
    </citation>
    <scope>NUCLEOTIDE SEQUENCE</scope>
    <source>
        <strain evidence="3">FP-58527</strain>
    </source>
</reference>
<feature type="region of interest" description="Disordered" evidence="1">
    <location>
        <begin position="522"/>
        <end position="547"/>
    </location>
</feature>
<evidence type="ECO:0000313" key="2">
    <source>
        <dbReference type="EMBL" id="EPS96847.1"/>
    </source>
</evidence>
<protein>
    <recommendedName>
        <fullName evidence="4">Mitochondrial outer membrane protein IML2</fullName>
    </recommendedName>
</protein>
<dbReference type="Proteomes" id="UP000015241">
    <property type="component" value="Unassembled WGS sequence"/>
</dbReference>
<organism evidence="2 3">
    <name type="scientific">Fomitopsis schrenkii</name>
    <name type="common">Brown rot fungus</name>
    <dbReference type="NCBI Taxonomy" id="2126942"/>
    <lineage>
        <taxon>Eukaryota</taxon>
        <taxon>Fungi</taxon>
        <taxon>Dikarya</taxon>
        <taxon>Basidiomycota</taxon>
        <taxon>Agaricomycotina</taxon>
        <taxon>Agaricomycetes</taxon>
        <taxon>Polyporales</taxon>
        <taxon>Fomitopsis</taxon>
    </lineage>
</organism>
<sequence length="687" mass="74458">MSSIDDDTQTQLTDATRGFDELFQNELDGAREIFATSDGPFHLLGLGACAFLEAALGMETALVTEAQRCLSLSEAGSRKQLKASKYAKPTTKFPPGTEWELLNSDAVILLGLNHAFSESYMGYLQCLYSLNSSHSKFTKLYKTVYPHGLDAYATPAASPPRSNTPSVASSAASSTLSVATTNTTTPSTSSAVPKRSGFFSRFTGVASASAPSSLTSSMTSLALETRVHAEKGSVDELILSGTAFGYGLFNLVFSLLPAKIRGVVGFLGFTSDRKLALQALAVSANYTDVHGVFAGLSLMTYHGVVLLLSGYQADEQHILRQYRAVVDKLSTRYPNGSLWILNRAKILRMSYDTQGAIQVLQDGLKPERPHTFAQADGLLIFELAWTLLSQRRYQEAADTFIDMTKINSWSHGTYYFIAAGCYVSIGDLDKAKELFEQIPALLDKKKIGGKDLPTEVFIKKKLAFYKEKAVRLTGSEDNYVKVMKISPAEVWNTHARIPRDIALAHITELGALTPLPTIHSPLIPTDSVSPTSPAPAPPASPPPDLDTPDELAIRSLLLGITHRTAGAYGPALAFLVDAHARHPQVKVSTWVGGVALFELAVLALKQAQARTEGVPGVDAAHADVSREEREAERREVWVAAMQEAEGRLEKALALATQQVDLSSRLDSRIAMLKDEIAMKREMLATSV</sequence>
<accession>S8DW52</accession>